<dbReference type="Proteomes" id="UP000543379">
    <property type="component" value="Unassembled WGS sequence"/>
</dbReference>
<evidence type="ECO:0000256" key="1">
    <source>
        <dbReference type="SAM" id="Phobius"/>
    </source>
</evidence>
<evidence type="ECO:0000313" key="4">
    <source>
        <dbReference type="EMBL" id="MBC1316792.1"/>
    </source>
</evidence>
<dbReference type="GeneID" id="58716352"/>
<feature type="transmembrane region" description="Helical" evidence="1">
    <location>
        <begin position="12"/>
        <end position="32"/>
    </location>
</feature>
<evidence type="ECO:0000313" key="14">
    <source>
        <dbReference type="Proteomes" id="UP000541735"/>
    </source>
</evidence>
<feature type="transmembrane region" description="Helical" evidence="1">
    <location>
        <begin position="143"/>
        <end position="159"/>
    </location>
</feature>
<evidence type="ECO:0000313" key="20">
    <source>
        <dbReference type="Proteomes" id="UP000553016"/>
    </source>
</evidence>
<dbReference type="GO" id="GO:0006508">
    <property type="term" value="P:proteolysis"/>
    <property type="evidence" value="ECO:0007669"/>
    <property type="project" value="UniProtKB-KW"/>
</dbReference>
<keyword evidence="3" id="KW-0645">Protease</keyword>
<evidence type="ECO:0000313" key="7">
    <source>
        <dbReference type="EMBL" id="MBC2116275.1"/>
    </source>
</evidence>
<dbReference type="EMBL" id="JAARYY010000002">
    <property type="protein sequence ID" value="MBC2243047.1"/>
    <property type="molecule type" value="Genomic_DNA"/>
</dbReference>
<dbReference type="InterPro" id="IPR003675">
    <property type="entry name" value="Rce1/LyrA-like_dom"/>
</dbReference>
<keyword evidence="4" id="KW-0378">Hydrolase</keyword>
<feature type="transmembrane region" description="Helical" evidence="1">
    <location>
        <begin position="117"/>
        <end position="136"/>
    </location>
</feature>
<dbReference type="EMBL" id="JAARYD010000001">
    <property type="protein sequence ID" value="MBC2175358.1"/>
    <property type="molecule type" value="Genomic_DNA"/>
</dbReference>
<evidence type="ECO:0000313" key="10">
    <source>
        <dbReference type="EMBL" id="MBC2243047.1"/>
    </source>
</evidence>
<dbReference type="EMBL" id="JAARXI010000003">
    <property type="protein sequence ID" value="MBC2116275.1"/>
    <property type="molecule type" value="Genomic_DNA"/>
</dbReference>
<dbReference type="RefSeq" id="WP_036083981.1">
    <property type="nucleotide sequence ID" value="NZ_CBCSHQ010000001.1"/>
</dbReference>
<evidence type="ECO:0000313" key="17">
    <source>
        <dbReference type="Proteomes" id="UP000546244"/>
    </source>
</evidence>
<name>A0A099WHB0_9LIST</name>
<evidence type="ECO:0000259" key="2">
    <source>
        <dbReference type="Pfam" id="PF02517"/>
    </source>
</evidence>
<evidence type="ECO:0000313" key="9">
    <source>
        <dbReference type="EMBL" id="MBC2240508.1"/>
    </source>
</evidence>
<dbReference type="GO" id="GO:0008237">
    <property type="term" value="F:metallopeptidase activity"/>
    <property type="evidence" value="ECO:0007669"/>
    <property type="project" value="UniProtKB-KW"/>
</dbReference>
<evidence type="ECO:0000313" key="11">
    <source>
        <dbReference type="EMBL" id="MBC2371494.1"/>
    </source>
</evidence>
<dbReference type="EMBL" id="JAARZA010000003">
    <property type="protein sequence ID" value="MBC2240508.1"/>
    <property type="molecule type" value="Genomic_DNA"/>
</dbReference>
<dbReference type="EMBL" id="JNFA01000005">
    <property type="protein sequence ID" value="KGL43515.1"/>
    <property type="molecule type" value="Genomic_DNA"/>
</dbReference>
<organism evidence="3 12">
    <name type="scientific">Listeria booriae</name>
    <dbReference type="NCBI Taxonomy" id="1552123"/>
    <lineage>
        <taxon>Bacteria</taxon>
        <taxon>Bacillati</taxon>
        <taxon>Bacillota</taxon>
        <taxon>Bacilli</taxon>
        <taxon>Bacillales</taxon>
        <taxon>Listeriaceae</taxon>
        <taxon>Listeria</taxon>
    </lineage>
</organism>
<dbReference type="OrthoDB" id="2924640at2"/>
<dbReference type="Proteomes" id="UP000553016">
    <property type="component" value="Unassembled WGS sequence"/>
</dbReference>
<feature type="transmembrane region" description="Helical" evidence="1">
    <location>
        <begin position="38"/>
        <end position="58"/>
    </location>
</feature>
<evidence type="ECO:0000313" key="15">
    <source>
        <dbReference type="Proteomes" id="UP000541955"/>
    </source>
</evidence>
<dbReference type="AlphaFoldDB" id="A0A099WHB0"/>
<evidence type="ECO:0000313" key="19">
    <source>
        <dbReference type="Proteomes" id="UP000550367"/>
    </source>
</evidence>
<reference evidence="3 12" key="1">
    <citation type="submission" date="2014-05" db="EMBL/GenBank/DDBJ databases">
        <title>Novel Listeriaceae from food processing environments.</title>
        <authorList>
            <person name="den Bakker H.C."/>
        </authorList>
    </citation>
    <scope>NUCLEOTIDE SEQUENCE [LARGE SCALE GENOMIC DNA]</scope>
    <source>
        <strain evidence="3 12">FSL A5-0281</strain>
    </source>
</reference>
<keyword evidence="12" id="KW-1185">Reference proteome</keyword>
<dbReference type="EMBL" id="JAAROV010000002">
    <property type="protein sequence ID" value="MBC1316792.1"/>
    <property type="molecule type" value="Genomic_DNA"/>
</dbReference>
<dbReference type="EMBL" id="JAARRW010000002">
    <property type="protein sequence ID" value="MBC1561676.1"/>
    <property type="molecule type" value="Genomic_DNA"/>
</dbReference>
<dbReference type="STRING" id="1552123.EP57_02750"/>
<dbReference type="Proteomes" id="UP000541735">
    <property type="component" value="Unassembled WGS sequence"/>
</dbReference>
<keyword evidence="4" id="KW-0482">Metalloprotease</keyword>
<feature type="transmembrane region" description="Helical" evidence="1">
    <location>
        <begin position="70"/>
        <end position="97"/>
    </location>
</feature>
<protein>
    <submittedName>
        <fullName evidence="3">CAAX protease</fullName>
    </submittedName>
    <submittedName>
        <fullName evidence="4">CPBP family intramembrane metalloprotease</fullName>
    </submittedName>
</protein>
<evidence type="ECO:0000313" key="6">
    <source>
        <dbReference type="EMBL" id="MBC1779215.1"/>
    </source>
</evidence>
<sequence length="211" mass="24435">MENTLINKKRGYILILITILVGLSYQLLPYVFSSDTVLEIVGAYFNVVIMFIVLLLLLKNEFLDWFKHFSFKWLLIGIPFLFIVGTLTGSLWSLIAGGHTENSINSVLTWGYVMRNIPFMLMGEELLSIAILYAAWKKLGWKFWQATLLCSVLFAVWHLPAYDYNLLQCLVTIIPSRLVLNYLFKKSNSVWVTWLVHVSFDMISFLPILLR</sequence>
<evidence type="ECO:0000313" key="13">
    <source>
        <dbReference type="Proteomes" id="UP000529446"/>
    </source>
</evidence>
<feature type="domain" description="CAAX prenyl protease 2/Lysostaphin resistance protein A-like" evidence="2">
    <location>
        <begin position="110"/>
        <end position="202"/>
    </location>
</feature>
<dbReference type="Proteomes" id="UP000546244">
    <property type="component" value="Unassembled WGS sequence"/>
</dbReference>
<gene>
    <name evidence="3" type="ORF">EP57_02750</name>
    <name evidence="4" type="ORF">HB811_08405</name>
    <name evidence="5" type="ORF">HB902_06305</name>
    <name evidence="11" type="ORF">HBP98_05660</name>
    <name evidence="6" type="ORF">HCA46_10230</name>
    <name evidence="7" type="ORF">HCB06_06530</name>
    <name evidence="10" type="ORF">HCB25_03140</name>
    <name evidence="8" type="ORF">HCB27_01915</name>
    <name evidence="9" type="ORF">HCB35_08455</name>
</gene>
<keyword evidence="1" id="KW-1133">Transmembrane helix</keyword>
<evidence type="ECO:0000313" key="16">
    <source>
        <dbReference type="Proteomes" id="UP000543379"/>
    </source>
</evidence>
<dbReference type="Proteomes" id="UP000550367">
    <property type="component" value="Unassembled WGS sequence"/>
</dbReference>
<comment type="caution">
    <text evidence="3">The sequence shown here is derived from an EMBL/GenBank/DDBJ whole genome shotgun (WGS) entry which is preliminary data.</text>
</comment>
<feature type="transmembrane region" description="Helical" evidence="1">
    <location>
        <begin position="191"/>
        <end position="210"/>
    </location>
</feature>
<dbReference type="Proteomes" id="UP000529446">
    <property type="component" value="Unassembled WGS sequence"/>
</dbReference>
<keyword evidence="1" id="KW-0812">Transmembrane</keyword>
<dbReference type="Proteomes" id="UP000541955">
    <property type="component" value="Unassembled WGS sequence"/>
</dbReference>
<dbReference type="Proteomes" id="UP000029844">
    <property type="component" value="Unassembled WGS sequence"/>
</dbReference>
<accession>A0A099WHB0</accession>
<dbReference type="Proteomes" id="UP000547643">
    <property type="component" value="Unassembled WGS sequence"/>
</dbReference>
<dbReference type="EMBL" id="JAARMV010000001">
    <property type="protein sequence ID" value="MBC2371494.1"/>
    <property type="molecule type" value="Genomic_DNA"/>
</dbReference>
<reference evidence="13 14" key="2">
    <citation type="submission" date="2020-03" db="EMBL/GenBank/DDBJ databases">
        <title>Soil Listeria distribution.</title>
        <authorList>
            <person name="Liao J."/>
            <person name="Wiedmann M."/>
        </authorList>
    </citation>
    <scope>NUCLEOTIDE SEQUENCE [LARGE SCALE GENOMIC DNA]</scope>
    <source>
        <strain evidence="9 20">FSL L7-0149</strain>
        <strain evidence="10 19">FSL L7-0153</strain>
        <strain evidence="8 14">FSL L7-0259</strain>
        <strain evidence="7 13">FSL L7-0360</strain>
        <strain evidence="6 18">FSL L7-1017</strain>
        <strain evidence="5 15">FSL L7-1387</strain>
        <strain evidence="4 16">FSL L7-1816</strain>
        <strain evidence="11 17">FSL L7-1850</strain>
    </source>
</reference>
<dbReference type="GO" id="GO:0004175">
    <property type="term" value="F:endopeptidase activity"/>
    <property type="evidence" value="ECO:0007669"/>
    <property type="project" value="UniProtKB-ARBA"/>
</dbReference>
<dbReference type="Pfam" id="PF02517">
    <property type="entry name" value="Rce1-like"/>
    <property type="match status" value="1"/>
</dbReference>
<dbReference type="GO" id="GO:0080120">
    <property type="term" value="P:CAAX-box protein maturation"/>
    <property type="evidence" value="ECO:0007669"/>
    <property type="project" value="UniProtKB-ARBA"/>
</dbReference>
<evidence type="ECO:0000313" key="8">
    <source>
        <dbReference type="EMBL" id="MBC2175358.1"/>
    </source>
</evidence>
<evidence type="ECO:0000313" key="18">
    <source>
        <dbReference type="Proteomes" id="UP000547643"/>
    </source>
</evidence>
<dbReference type="EMBL" id="JAARUV010000003">
    <property type="protein sequence ID" value="MBC1779215.1"/>
    <property type="molecule type" value="Genomic_DNA"/>
</dbReference>
<dbReference type="eggNOG" id="COG1266">
    <property type="taxonomic scope" value="Bacteria"/>
</dbReference>
<evidence type="ECO:0000313" key="5">
    <source>
        <dbReference type="EMBL" id="MBC1561676.1"/>
    </source>
</evidence>
<evidence type="ECO:0000313" key="12">
    <source>
        <dbReference type="Proteomes" id="UP000029844"/>
    </source>
</evidence>
<evidence type="ECO:0000313" key="3">
    <source>
        <dbReference type="EMBL" id="KGL43515.1"/>
    </source>
</evidence>
<proteinExistence type="predicted"/>
<keyword evidence="1" id="KW-0472">Membrane</keyword>